<evidence type="ECO:0000259" key="3">
    <source>
        <dbReference type="PROSITE" id="PS50137"/>
    </source>
</evidence>
<dbReference type="PANTHER" id="PTHR46528">
    <property type="entry name" value="PROTEIN SON"/>
    <property type="match status" value="1"/>
</dbReference>
<sequence length="899" mass="100793">MTENTEKGASVETPQLAGSQPNPPDQEPLPLTEIPPIKVKSERPDAEVEAKLRAMNAKIKAEMVTLMRRSNSNELVNRDESGDSESSASVDDKKDIKPVKSSNEILAELFGVFNAAPPEELLDNNLFKKKKKVKKEKKDKKDKKAKKKKTTKSDGECSDSEAEGKHKHKRKKHKHKDGRVKDKEKERDRDRDKSKEKDRDREKSKEKDRDRDKSKEKDRDRVADKSKEKDRDRDKDRDKSKDKLTAAQAPSEKEKEKSGSRKRSAVEPSSHSEKRERHEREKHRDWERERERENERERESVRSHNSFYNGHREADRSKGSESASTKSRQEHDLSDISLSDEESYLREKASNGRRRAHNSFYDGKEEPSVSPRRNVRESNTRRNRKSRSRSRDLGIDKKRLLEIARRNAINMFKRGTMPGVANMTAEVKDKVLVKMRYGGRTIQDLTDFCKKISNGDGLSDLSSEEESDVDKNGNAKAFHHPFQLKEREPIVMHIRNSTALVPAPPRLDEQTKAITMQFPVSSGQTHRNNEVWVPVDPKDSLVPLPSLPPAKQATNMFKETPKNVFAKSIPLQEQQEPAFKPLGGAVVVPPLAATQLSTVPQPVPLTVPKELVPPAVPFVPEVPIPSTSPVAPTQSPSIFPDVMPPSMDVSSIITQRLSAIRRLQENPADSEALKMMYTAHRNMSSWANSKHLPGQFTGSTGAQVMKAHELNSGPQLWVRKDQMTSTKPVTGGMGMALLQKMGWKPGEGLGRCKTGSLQPLLLDVKLDKRGLVSRDDLRPPQTRAPAAQRRNKNMAGPIGAGPCPAVQGAGPGPVTPTPLVTQDKHPVCVLNELTSKNKWMPPQYKLREDIGPAYNRSFLFSVEVNGQTFTPDRGCNNKKEAKLNAAALCLRALGILPPS</sequence>
<evidence type="ECO:0000313" key="5">
    <source>
        <dbReference type="Proteomes" id="UP000515162"/>
    </source>
</evidence>
<gene>
    <name evidence="6" type="primary">LOC117144312</name>
</gene>
<dbReference type="SMART" id="SM00358">
    <property type="entry name" value="DSRM"/>
    <property type="match status" value="1"/>
</dbReference>
<feature type="domain" description="DRBM" evidence="3">
    <location>
        <begin position="825"/>
        <end position="895"/>
    </location>
</feature>
<protein>
    <submittedName>
        <fullName evidence="6">Protein SON</fullName>
    </submittedName>
</protein>
<feature type="compositionally biased region" description="Basic and acidic residues" evidence="2">
    <location>
        <begin position="270"/>
        <end position="302"/>
    </location>
</feature>
<dbReference type="AlphaFoldDB" id="A0A6P8K8N1"/>
<keyword evidence="1" id="KW-0694">RNA-binding</keyword>
<proteinExistence type="predicted"/>
<dbReference type="Pfam" id="PF01585">
    <property type="entry name" value="G-patch"/>
    <property type="match status" value="1"/>
</dbReference>
<dbReference type="SMART" id="SM00443">
    <property type="entry name" value="G_patch"/>
    <property type="match status" value="1"/>
</dbReference>
<keyword evidence="5" id="KW-1185">Reference proteome</keyword>
<dbReference type="SUPFAM" id="SSF54768">
    <property type="entry name" value="dsRNA-binding domain-like"/>
    <property type="match status" value="1"/>
</dbReference>
<dbReference type="CDD" id="cd19870">
    <property type="entry name" value="DSRM_SON-like"/>
    <property type="match status" value="1"/>
</dbReference>
<dbReference type="GO" id="GO:0051726">
    <property type="term" value="P:regulation of cell cycle"/>
    <property type="evidence" value="ECO:0007669"/>
    <property type="project" value="InterPro"/>
</dbReference>
<evidence type="ECO:0000256" key="1">
    <source>
        <dbReference type="PROSITE-ProRule" id="PRU00266"/>
    </source>
</evidence>
<feature type="compositionally biased region" description="Basic and acidic residues" evidence="2">
    <location>
        <begin position="310"/>
        <end position="319"/>
    </location>
</feature>
<organism evidence="5 6">
    <name type="scientific">Drosophila mauritiana</name>
    <name type="common">Fruit fly</name>
    <dbReference type="NCBI Taxonomy" id="7226"/>
    <lineage>
        <taxon>Eukaryota</taxon>
        <taxon>Metazoa</taxon>
        <taxon>Ecdysozoa</taxon>
        <taxon>Arthropoda</taxon>
        <taxon>Hexapoda</taxon>
        <taxon>Insecta</taxon>
        <taxon>Pterygota</taxon>
        <taxon>Neoptera</taxon>
        <taxon>Endopterygota</taxon>
        <taxon>Diptera</taxon>
        <taxon>Brachycera</taxon>
        <taxon>Muscomorpha</taxon>
        <taxon>Ephydroidea</taxon>
        <taxon>Drosophilidae</taxon>
        <taxon>Drosophila</taxon>
        <taxon>Sophophora</taxon>
    </lineage>
</organism>
<dbReference type="InterPro" id="IPR032922">
    <property type="entry name" value="SON"/>
</dbReference>
<evidence type="ECO:0000259" key="4">
    <source>
        <dbReference type="PROSITE" id="PS50174"/>
    </source>
</evidence>
<feature type="region of interest" description="Disordered" evidence="2">
    <location>
        <begin position="456"/>
        <end position="475"/>
    </location>
</feature>
<dbReference type="CTD" id="6651"/>
<dbReference type="PROSITE" id="PS50137">
    <property type="entry name" value="DS_RBD"/>
    <property type="match status" value="1"/>
</dbReference>
<feature type="region of interest" description="Disordered" evidence="2">
    <location>
        <begin position="1"/>
        <end position="45"/>
    </location>
</feature>
<feature type="domain" description="G-patch" evidence="4">
    <location>
        <begin position="730"/>
        <end position="776"/>
    </location>
</feature>
<feature type="compositionally biased region" description="Basic and acidic residues" evidence="2">
    <location>
        <begin position="179"/>
        <end position="244"/>
    </location>
</feature>
<dbReference type="Pfam" id="PF00035">
    <property type="entry name" value="dsrm"/>
    <property type="match status" value="1"/>
</dbReference>
<dbReference type="GO" id="GO:0003723">
    <property type="term" value="F:RNA binding"/>
    <property type="evidence" value="ECO:0007669"/>
    <property type="project" value="UniProtKB-UniRule"/>
</dbReference>
<feature type="compositionally biased region" description="Basic residues" evidence="2">
    <location>
        <begin position="165"/>
        <end position="178"/>
    </location>
</feature>
<feature type="region of interest" description="Disordered" evidence="2">
    <location>
        <begin position="773"/>
        <end position="813"/>
    </location>
</feature>
<dbReference type="GO" id="GO:0048024">
    <property type="term" value="P:regulation of mRNA splicing, via spliceosome"/>
    <property type="evidence" value="ECO:0007669"/>
    <property type="project" value="TreeGrafter"/>
</dbReference>
<feature type="region of interest" description="Disordered" evidence="2">
    <location>
        <begin position="67"/>
        <end position="99"/>
    </location>
</feature>
<evidence type="ECO:0000256" key="2">
    <source>
        <dbReference type="SAM" id="MobiDB-lite"/>
    </source>
</evidence>
<dbReference type="InterPro" id="IPR014720">
    <property type="entry name" value="dsRBD_dom"/>
</dbReference>
<name>A0A6P8K8N1_DROMA</name>
<dbReference type="GeneID" id="117144312"/>
<feature type="compositionally biased region" description="Basic residues" evidence="2">
    <location>
        <begin position="127"/>
        <end position="150"/>
    </location>
</feature>
<dbReference type="PANTHER" id="PTHR46528:SF1">
    <property type="entry name" value="PROTEIN SON"/>
    <property type="match status" value="1"/>
</dbReference>
<dbReference type="Gene3D" id="3.30.160.20">
    <property type="match status" value="1"/>
</dbReference>
<feature type="region of interest" description="Disordered" evidence="2">
    <location>
        <begin position="113"/>
        <end position="393"/>
    </location>
</feature>
<evidence type="ECO:0000313" key="6">
    <source>
        <dbReference type="RefSeq" id="XP_033165315.1"/>
    </source>
</evidence>
<reference evidence="6" key="1">
    <citation type="submission" date="2025-08" db="UniProtKB">
        <authorList>
            <consortium name="RefSeq"/>
        </authorList>
    </citation>
    <scope>IDENTIFICATION</scope>
    <source>
        <strain evidence="6">Mau12</strain>
        <tissue evidence="6">Whole Body</tissue>
    </source>
</reference>
<dbReference type="Proteomes" id="UP000515162">
    <property type="component" value="Chromosome 3R"/>
</dbReference>
<accession>A0A6P8K8N1</accession>
<dbReference type="InterPro" id="IPR000467">
    <property type="entry name" value="G_patch_dom"/>
</dbReference>
<dbReference type="PROSITE" id="PS50174">
    <property type="entry name" value="G_PATCH"/>
    <property type="match status" value="1"/>
</dbReference>
<dbReference type="RefSeq" id="XP_033165315.1">
    <property type="nucleotide sequence ID" value="XM_033309424.1"/>
</dbReference>